<evidence type="ECO:0000256" key="3">
    <source>
        <dbReference type="ARBA" id="ARBA00022475"/>
    </source>
</evidence>
<comment type="similarity">
    <text evidence="9">Belongs to the binding-protein-dependent transport system permease family.</text>
</comment>
<accession>A0ABT0BU23</accession>
<evidence type="ECO:0000313" key="13">
    <source>
        <dbReference type="Proteomes" id="UP001202281"/>
    </source>
</evidence>
<proteinExistence type="inferred from homology"/>
<dbReference type="Pfam" id="PF04069">
    <property type="entry name" value="OpuAC"/>
    <property type="match status" value="1"/>
</dbReference>
<dbReference type="PANTHER" id="PTHR47737">
    <property type="entry name" value="GLYCINE BETAINE/PROLINE BETAINE TRANSPORT SYSTEM PERMEASE PROTEIN PROW"/>
    <property type="match status" value="1"/>
</dbReference>
<dbReference type="EMBL" id="JALHLG010000035">
    <property type="protein sequence ID" value="MCJ2188468.1"/>
    <property type="molecule type" value="Genomic_DNA"/>
</dbReference>
<dbReference type="InterPro" id="IPR000515">
    <property type="entry name" value="MetI-like"/>
</dbReference>
<name>A0ABT0BU23_9SPHN</name>
<keyword evidence="10" id="KW-0732">Signal</keyword>
<evidence type="ECO:0000256" key="8">
    <source>
        <dbReference type="ARBA" id="ARBA00035652"/>
    </source>
</evidence>
<dbReference type="Pfam" id="PF00528">
    <property type="entry name" value="BPD_transp_1"/>
    <property type="match status" value="1"/>
</dbReference>
<evidence type="ECO:0000256" key="4">
    <source>
        <dbReference type="ARBA" id="ARBA00022692"/>
    </source>
</evidence>
<feature type="domain" description="ABC transmembrane type-1" evidence="11">
    <location>
        <begin position="410"/>
        <end position="589"/>
    </location>
</feature>
<dbReference type="PROSITE" id="PS50928">
    <property type="entry name" value="ABC_TM1"/>
    <property type="match status" value="1"/>
</dbReference>
<feature type="signal peptide" evidence="10">
    <location>
        <begin position="1"/>
        <end position="24"/>
    </location>
</feature>
<feature type="transmembrane region" description="Helical" evidence="9">
    <location>
        <begin position="541"/>
        <end position="560"/>
    </location>
</feature>
<keyword evidence="4 9" id="KW-0812">Transmembrane</keyword>
<evidence type="ECO:0000256" key="2">
    <source>
        <dbReference type="ARBA" id="ARBA00022448"/>
    </source>
</evidence>
<organism evidence="12 13">
    <name type="scientific">Novosphingobium beihaiensis</name>
    <dbReference type="NCBI Taxonomy" id="2930389"/>
    <lineage>
        <taxon>Bacteria</taxon>
        <taxon>Pseudomonadati</taxon>
        <taxon>Pseudomonadota</taxon>
        <taxon>Alphaproteobacteria</taxon>
        <taxon>Sphingomonadales</taxon>
        <taxon>Sphingomonadaceae</taxon>
        <taxon>Novosphingobium</taxon>
    </lineage>
</organism>
<dbReference type="NCBIfam" id="TIGR03416">
    <property type="entry name" value="ABC_choXWV_perm"/>
    <property type="match status" value="1"/>
</dbReference>
<evidence type="ECO:0000256" key="1">
    <source>
        <dbReference type="ARBA" id="ARBA00004651"/>
    </source>
</evidence>
<keyword evidence="13" id="KW-1185">Reference proteome</keyword>
<feature type="transmembrane region" description="Helical" evidence="9">
    <location>
        <begin position="414"/>
        <end position="436"/>
    </location>
</feature>
<keyword evidence="3" id="KW-1003">Cell membrane</keyword>
<reference evidence="12 13" key="1">
    <citation type="submission" date="2022-04" db="EMBL/GenBank/DDBJ databases">
        <title>Identification of a novel bacterium isolated from mangrove sediments.</title>
        <authorList>
            <person name="Pan X."/>
        </authorList>
    </citation>
    <scope>NUCLEOTIDE SEQUENCE [LARGE SCALE GENOMIC DNA]</scope>
    <source>
        <strain evidence="12 13">B2638</strain>
    </source>
</reference>
<evidence type="ECO:0000256" key="9">
    <source>
        <dbReference type="RuleBase" id="RU363032"/>
    </source>
</evidence>
<comment type="subcellular location">
    <subcellularLocation>
        <location evidence="1 9">Cell membrane</location>
        <topology evidence="1 9">Multi-pass membrane protein</topology>
    </subcellularLocation>
</comment>
<dbReference type="InterPro" id="IPR007210">
    <property type="entry name" value="ABC_Gly_betaine_transp_sub-bd"/>
</dbReference>
<dbReference type="SUPFAM" id="SSF53850">
    <property type="entry name" value="Periplasmic binding protein-like II"/>
    <property type="match status" value="1"/>
</dbReference>
<feature type="transmembrane region" description="Helical" evidence="9">
    <location>
        <begin position="566"/>
        <end position="585"/>
    </location>
</feature>
<dbReference type="CDD" id="cd06261">
    <property type="entry name" value="TM_PBP2"/>
    <property type="match status" value="1"/>
</dbReference>
<comment type="similarity">
    <text evidence="8">In the N-terminal section; belongs to the binding-protein-dependent transport system permease family.</text>
</comment>
<evidence type="ECO:0000259" key="11">
    <source>
        <dbReference type="PROSITE" id="PS50928"/>
    </source>
</evidence>
<dbReference type="Gene3D" id="3.40.190.100">
    <property type="entry name" value="Glycine betaine-binding periplasmic protein, domain 2"/>
    <property type="match status" value="1"/>
</dbReference>
<keyword evidence="2 9" id="KW-0813">Transport</keyword>
<evidence type="ECO:0000256" key="6">
    <source>
        <dbReference type="ARBA" id="ARBA00023136"/>
    </source>
</evidence>
<dbReference type="CDD" id="cd13640">
    <property type="entry name" value="PBP2_ChoX"/>
    <property type="match status" value="1"/>
</dbReference>
<dbReference type="Gene3D" id="1.10.3720.10">
    <property type="entry name" value="MetI-like"/>
    <property type="match status" value="1"/>
</dbReference>
<comment type="caution">
    <text evidence="12">The sequence shown here is derived from an EMBL/GenBank/DDBJ whole genome shotgun (WGS) entry which is preliminary data.</text>
</comment>
<dbReference type="SUPFAM" id="SSF161098">
    <property type="entry name" value="MetI-like"/>
    <property type="match status" value="1"/>
</dbReference>
<gene>
    <name evidence="12" type="primary">choW</name>
    <name evidence="12" type="ORF">MTR66_16800</name>
</gene>
<feature type="transmembrane region" description="Helical" evidence="9">
    <location>
        <begin position="457"/>
        <end position="484"/>
    </location>
</feature>
<dbReference type="InterPro" id="IPR017784">
    <property type="entry name" value="ABC_transptr_choline_permease"/>
</dbReference>
<protein>
    <submittedName>
        <fullName evidence="12">Choline ABC transporter permease subunit</fullName>
    </submittedName>
</protein>
<evidence type="ECO:0000256" key="10">
    <source>
        <dbReference type="SAM" id="SignalP"/>
    </source>
</evidence>
<dbReference type="InterPro" id="IPR017783">
    <property type="entry name" value="ABC_choline_sub-bd"/>
</dbReference>
<feature type="transmembrane region" description="Helical" evidence="9">
    <location>
        <begin position="364"/>
        <end position="383"/>
    </location>
</feature>
<dbReference type="RefSeq" id="WP_243923186.1">
    <property type="nucleotide sequence ID" value="NZ_JALHLG010000035.1"/>
</dbReference>
<evidence type="ECO:0000313" key="12">
    <source>
        <dbReference type="EMBL" id="MCJ2188468.1"/>
    </source>
</evidence>
<dbReference type="NCBIfam" id="TIGR03414">
    <property type="entry name" value="ABC_choline_bnd"/>
    <property type="match status" value="1"/>
</dbReference>
<dbReference type="PANTHER" id="PTHR47737:SF1">
    <property type="entry name" value="GLYCINE BETAINE_PROLINE BETAINE TRANSPORT SYSTEM PERMEASE PROTEIN PROW"/>
    <property type="match status" value="1"/>
</dbReference>
<evidence type="ECO:0000256" key="5">
    <source>
        <dbReference type="ARBA" id="ARBA00022989"/>
    </source>
</evidence>
<comment type="similarity">
    <text evidence="7">In the C-terminal section; belongs to the OsmX family.</text>
</comment>
<evidence type="ECO:0000256" key="7">
    <source>
        <dbReference type="ARBA" id="ARBA00035642"/>
    </source>
</evidence>
<dbReference type="Gene3D" id="3.40.190.10">
    <property type="entry name" value="Periplasmic binding protein-like II"/>
    <property type="match status" value="1"/>
</dbReference>
<keyword evidence="5 9" id="KW-1133">Transmembrane helix</keyword>
<sequence length="597" mass="64391">MATRFFSALCLFIGFVIAVPASHAAGDPPSCRAVRLADVGWTDVTATTGVLSRLLSGLGYQPQTRVLSLPVTFNGLARKDVDVFLGNWLPMQNSQIKSYIENGSIERVRVNLADARYTLAVPRYLYDEGLHDFSDIAKFGDQLDHKIYGIEPGNDGNGYILEMIADNRFDLGNFTLVESSEQGMLAQVERAVREQRPIVFLGWQPHPMNDRFDMRYLSGGDDTFGPNYGGATVNTVVRRGYLKECPNVGRLLHNLEFKVEDENALMAGVTASGNAEQAAEEWMAKHPERLKAWLKGVTTFDGAPAHETLSAGLAPSAGGNLITRYKIPVGAAMTDAVEWTKAHGAVLDLVARAVSVSVKALTSAMNAVPPLVFIALATVLTWFLRKSKGLTLFVPLALLFILNQGYWVATIETLALVVFAAATSTVIGVPIGIWAGHRPRAYEYLRSVLDLMQTLPTFVYLIPTLVIFGLGIVPGLISTIIFSLPAPIRLTQLGIASVPRPLIEAGESFGATRRQLLFKIELPAAAGSILAGVTQCIMLSLSMVVIAALVGAGGLGVPVVRALNTVQVGMGFEAGFAIVLLAIILDRVTRRETKGDV</sequence>
<feature type="chain" id="PRO_5046939146" evidence="10">
    <location>
        <begin position="25"/>
        <end position="597"/>
    </location>
</feature>
<dbReference type="InterPro" id="IPR035906">
    <property type="entry name" value="MetI-like_sf"/>
</dbReference>
<dbReference type="Proteomes" id="UP001202281">
    <property type="component" value="Unassembled WGS sequence"/>
</dbReference>
<feature type="transmembrane region" description="Helical" evidence="9">
    <location>
        <begin position="390"/>
        <end position="408"/>
    </location>
</feature>
<keyword evidence="6 9" id="KW-0472">Membrane</keyword>